<proteinExistence type="predicted"/>
<sequence>MLSAATAKTSSGAAQRSAKVKACTYMLPRPRRSMFHPNTQKVHDSDIAATVGSSARSNSPPAHSGLLTTTLPLPVRSYRATALSFTVAASSSTESGSAIFCPSGP</sequence>
<evidence type="ECO:0000313" key="2">
    <source>
        <dbReference type="Proteomes" id="UP000015106"/>
    </source>
</evidence>
<dbReference type="AlphaFoldDB" id="A0A8R7UE89"/>
<reference evidence="1" key="2">
    <citation type="submission" date="2018-03" db="EMBL/GenBank/DDBJ databases">
        <title>The Triticum urartu genome reveals the dynamic nature of wheat genome evolution.</title>
        <authorList>
            <person name="Ling H."/>
            <person name="Ma B."/>
            <person name="Shi X."/>
            <person name="Liu H."/>
            <person name="Dong L."/>
            <person name="Sun H."/>
            <person name="Cao Y."/>
            <person name="Gao Q."/>
            <person name="Zheng S."/>
            <person name="Li Y."/>
            <person name="Yu Y."/>
            <person name="Du H."/>
            <person name="Qi M."/>
            <person name="Li Y."/>
            <person name="Yu H."/>
            <person name="Cui Y."/>
            <person name="Wang N."/>
            <person name="Chen C."/>
            <person name="Wu H."/>
            <person name="Zhao Y."/>
            <person name="Zhang J."/>
            <person name="Li Y."/>
            <person name="Zhou W."/>
            <person name="Zhang B."/>
            <person name="Hu W."/>
            <person name="Eijk M."/>
            <person name="Tang J."/>
            <person name="Witsenboer H."/>
            <person name="Zhao S."/>
            <person name="Li Z."/>
            <person name="Zhang A."/>
            <person name="Wang D."/>
            <person name="Liang C."/>
        </authorList>
    </citation>
    <scope>NUCLEOTIDE SEQUENCE [LARGE SCALE GENOMIC DNA]</scope>
    <source>
        <strain evidence="1">cv. G1812</strain>
    </source>
</reference>
<dbReference type="EnsemblPlants" id="TuG1812G0500001687.01.T01">
    <property type="protein sequence ID" value="TuG1812G0500001687.01.T01.cds335147"/>
    <property type="gene ID" value="TuG1812G0500001687.01"/>
</dbReference>
<organism evidence="1 2">
    <name type="scientific">Triticum urartu</name>
    <name type="common">Red wild einkorn</name>
    <name type="synonym">Crithodium urartu</name>
    <dbReference type="NCBI Taxonomy" id="4572"/>
    <lineage>
        <taxon>Eukaryota</taxon>
        <taxon>Viridiplantae</taxon>
        <taxon>Streptophyta</taxon>
        <taxon>Embryophyta</taxon>
        <taxon>Tracheophyta</taxon>
        <taxon>Spermatophyta</taxon>
        <taxon>Magnoliopsida</taxon>
        <taxon>Liliopsida</taxon>
        <taxon>Poales</taxon>
        <taxon>Poaceae</taxon>
        <taxon>BOP clade</taxon>
        <taxon>Pooideae</taxon>
        <taxon>Triticodae</taxon>
        <taxon>Triticeae</taxon>
        <taxon>Triticinae</taxon>
        <taxon>Triticum</taxon>
    </lineage>
</organism>
<keyword evidence="2" id="KW-1185">Reference proteome</keyword>
<reference evidence="2" key="1">
    <citation type="journal article" date="2013" name="Nature">
        <title>Draft genome of the wheat A-genome progenitor Triticum urartu.</title>
        <authorList>
            <person name="Ling H.Q."/>
            <person name="Zhao S."/>
            <person name="Liu D."/>
            <person name="Wang J."/>
            <person name="Sun H."/>
            <person name="Zhang C."/>
            <person name="Fan H."/>
            <person name="Li D."/>
            <person name="Dong L."/>
            <person name="Tao Y."/>
            <person name="Gao C."/>
            <person name="Wu H."/>
            <person name="Li Y."/>
            <person name="Cui Y."/>
            <person name="Guo X."/>
            <person name="Zheng S."/>
            <person name="Wang B."/>
            <person name="Yu K."/>
            <person name="Liang Q."/>
            <person name="Yang W."/>
            <person name="Lou X."/>
            <person name="Chen J."/>
            <person name="Feng M."/>
            <person name="Jian J."/>
            <person name="Zhang X."/>
            <person name="Luo G."/>
            <person name="Jiang Y."/>
            <person name="Liu J."/>
            <person name="Wang Z."/>
            <person name="Sha Y."/>
            <person name="Zhang B."/>
            <person name="Wu H."/>
            <person name="Tang D."/>
            <person name="Shen Q."/>
            <person name="Xue P."/>
            <person name="Zou S."/>
            <person name="Wang X."/>
            <person name="Liu X."/>
            <person name="Wang F."/>
            <person name="Yang Y."/>
            <person name="An X."/>
            <person name="Dong Z."/>
            <person name="Zhang K."/>
            <person name="Zhang X."/>
            <person name="Luo M.C."/>
            <person name="Dvorak J."/>
            <person name="Tong Y."/>
            <person name="Wang J."/>
            <person name="Yang H."/>
            <person name="Li Z."/>
            <person name="Wang D."/>
            <person name="Zhang A."/>
            <person name="Wang J."/>
        </authorList>
    </citation>
    <scope>NUCLEOTIDE SEQUENCE</scope>
    <source>
        <strain evidence="2">cv. G1812</strain>
    </source>
</reference>
<protein>
    <submittedName>
        <fullName evidence="1">Uncharacterized protein</fullName>
    </submittedName>
</protein>
<reference evidence="1" key="3">
    <citation type="submission" date="2022-06" db="UniProtKB">
        <authorList>
            <consortium name="EnsemblPlants"/>
        </authorList>
    </citation>
    <scope>IDENTIFICATION</scope>
</reference>
<accession>A0A8R7UE89</accession>
<evidence type="ECO:0000313" key="1">
    <source>
        <dbReference type="EnsemblPlants" id="TuG1812G0500001687.01.T01.cds335147"/>
    </source>
</evidence>
<name>A0A8R7UE89_TRIUA</name>
<dbReference type="Proteomes" id="UP000015106">
    <property type="component" value="Chromosome 5"/>
</dbReference>
<dbReference type="Gramene" id="TuG1812G0500001687.01.T01">
    <property type="protein sequence ID" value="TuG1812G0500001687.01.T01.cds335147"/>
    <property type="gene ID" value="TuG1812G0500001687.01"/>
</dbReference>